<evidence type="ECO:0000313" key="1">
    <source>
        <dbReference type="Proteomes" id="UP000887575"/>
    </source>
</evidence>
<proteinExistence type="predicted"/>
<dbReference type="Proteomes" id="UP000887575">
    <property type="component" value="Unassembled WGS sequence"/>
</dbReference>
<accession>A0AAF3FMC8</accession>
<keyword evidence="1" id="KW-1185">Reference proteome</keyword>
<evidence type="ECO:0000313" key="2">
    <source>
        <dbReference type="WBParaSite" id="MBELARI_LOCUS8311.1"/>
    </source>
</evidence>
<dbReference type="WBParaSite" id="MBELARI_LOCUS8311.1">
    <property type="protein sequence ID" value="MBELARI_LOCUS8311.1"/>
    <property type="gene ID" value="MBELARI_LOCUS8311"/>
</dbReference>
<reference evidence="2" key="1">
    <citation type="submission" date="2024-02" db="UniProtKB">
        <authorList>
            <consortium name="WormBaseParasite"/>
        </authorList>
    </citation>
    <scope>IDENTIFICATION</scope>
</reference>
<protein>
    <submittedName>
        <fullName evidence="2">Uncharacterized protein</fullName>
    </submittedName>
</protein>
<sequence length="188" mass="20968">MAFLMSNNRPPTVSEIVGAIDVPIRSVILPPNNVQDAKQDGYAATYHNIDVLWKPTLGGRKISRTTSTDSNDEELRRVSITELGPSSPTTTTPTMIPDYSDFATDKGMAVGAEGPRVRRMSLSEMIFGSPGNRRFTWSEKTMTEENVANKKSSVTEDARFKDIMRHQNRVNDDGGFSLFKTSDYRTKE</sequence>
<name>A0AAF3FMC8_9BILA</name>
<organism evidence="1 2">
    <name type="scientific">Mesorhabditis belari</name>
    <dbReference type="NCBI Taxonomy" id="2138241"/>
    <lineage>
        <taxon>Eukaryota</taxon>
        <taxon>Metazoa</taxon>
        <taxon>Ecdysozoa</taxon>
        <taxon>Nematoda</taxon>
        <taxon>Chromadorea</taxon>
        <taxon>Rhabditida</taxon>
        <taxon>Rhabditina</taxon>
        <taxon>Rhabditomorpha</taxon>
        <taxon>Rhabditoidea</taxon>
        <taxon>Rhabditidae</taxon>
        <taxon>Mesorhabditinae</taxon>
        <taxon>Mesorhabditis</taxon>
    </lineage>
</organism>
<dbReference type="AlphaFoldDB" id="A0AAF3FMC8"/>